<comment type="caution">
    <text evidence="2">The sequence shown here is derived from an EMBL/GenBank/DDBJ whole genome shotgun (WGS) entry which is preliminary data.</text>
</comment>
<dbReference type="GeneID" id="97399824"/>
<dbReference type="RefSeq" id="WP_006373424.1">
    <property type="nucleotide sequence ID" value="NZ_AEJB01000013.1"/>
</dbReference>
<protein>
    <submittedName>
        <fullName evidence="2">Putative lipoprotein</fullName>
    </submittedName>
</protein>
<feature type="region of interest" description="Disordered" evidence="1">
    <location>
        <begin position="34"/>
        <end position="79"/>
    </location>
</feature>
<keyword evidence="2" id="KW-0449">Lipoprotein</keyword>
<reference evidence="2 3" key="1">
    <citation type="journal article" date="2011" name="Plasmid">
        <title>Streptomyces turgidiscabies Car8 contains a modular pathogenicity island that shares virulence genes with other actinobacterial plant pathogens.</title>
        <authorList>
            <person name="Huguet-Tapia J.C."/>
            <person name="Badger J.H."/>
            <person name="Loria R."/>
            <person name="Pettis G.S."/>
        </authorList>
    </citation>
    <scope>NUCLEOTIDE SEQUENCE [LARGE SCALE GENOMIC DNA]</scope>
    <source>
        <strain evidence="2 3">Car8</strain>
    </source>
</reference>
<feature type="compositionally biased region" description="Low complexity" evidence="1">
    <location>
        <begin position="62"/>
        <end position="72"/>
    </location>
</feature>
<keyword evidence="3" id="KW-1185">Reference proteome</keyword>
<organism evidence="2 3">
    <name type="scientific">Streptomyces turgidiscabies (strain Car8)</name>
    <dbReference type="NCBI Taxonomy" id="698760"/>
    <lineage>
        <taxon>Bacteria</taxon>
        <taxon>Bacillati</taxon>
        <taxon>Actinomycetota</taxon>
        <taxon>Actinomycetes</taxon>
        <taxon>Kitasatosporales</taxon>
        <taxon>Streptomycetaceae</taxon>
        <taxon>Streptomyces</taxon>
    </lineage>
</organism>
<evidence type="ECO:0000313" key="2">
    <source>
        <dbReference type="EMBL" id="ELP71198.1"/>
    </source>
</evidence>
<sequence>MSRTTKGYRVALLVVLLLLVSACKGRYQQQYEEGYEAGQDESTVCAEYETPGGREPSRQWTAGCDDAAAGRPADPPGSR</sequence>
<dbReference type="PATRIC" id="fig|698760.3.peg.177"/>
<proteinExistence type="predicted"/>
<accession>L7FIJ2</accession>
<gene>
    <name evidence="2" type="ORF">STRTUCAR8_05096</name>
</gene>
<evidence type="ECO:0000256" key="1">
    <source>
        <dbReference type="SAM" id="MobiDB-lite"/>
    </source>
</evidence>
<name>L7FIJ2_STRT8</name>
<evidence type="ECO:0000313" key="3">
    <source>
        <dbReference type="Proteomes" id="UP000010931"/>
    </source>
</evidence>
<dbReference type="EMBL" id="AEJB01000013">
    <property type="protein sequence ID" value="ELP71198.1"/>
    <property type="molecule type" value="Genomic_DNA"/>
</dbReference>
<dbReference type="Proteomes" id="UP000010931">
    <property type="component" value="Unassembled WGS sequence"/>
</dbReference>
<dbReference type="PROSITE" id="PS51257">
    <property type="entry name" value="PROKAR_LIPOPROTEIN"/>
    <property type="match status" value="1"/>
</dbReference>
<dbReference type="AlphaFoldDB" id="L7FIJ2"/>